<feature type="transmembrane region" description="Helical" evidence="1">
    <location>
        <begin position="250"/>
        <end position="277"/>
    </location>
</feature>
<feature type="transmembrane region" description="Helical" evidence="1">
    <location>
        <begin position="464"/>
        <end position="485"/>
    </location>
</feature>
<dbReference type="EMBL" id="JBHTJT010000004">
    <property type="protein sequence ID" value="MFD0978251.1"/>
    <property type="molecule type" value="Genomic_DNA"/>
</dbReference>
<keyword evidence="1" id="KW-0472">Membrane</keyword>
<feature type="transmembrane region" description="Helical" evidence="1">
    <location>
        <begin position="505"/>
        <end position="525"/>
    </location>
</feature>
<feature type="transmembrane region" description="Helical" evidence="1">
    <location>
        <begin position="352"/>
        <end position="378"/>
    </location>
</feature>
<accession>A0ABW3IJH4</accession>
<dbReference type="Pfam" id="PF01970">
    <property type="entry name" value="TctA"/>
    <property type="match status" value="1"/>
</dbReference>
<evidence type="ECO:0000259" key="2">
    <source>
        <dbReference type="Pfam" id="PF01970"/>
    </source>
</evidence>
<keyword evidence="1" id="KW-0812">Transmembrane</keyword>
<dbReference type="Proteomes" id="UP001597108">
    <property type="component" value="Unassembled WGS sequence"/>
</dbReference>
<feature type="domain" description="DUF112" evidence="2">
    <location>
        <begin position="18"/>
        <end position="435"/>
    </location>
</feature>
<dbReference type="InterPro" id="IPR002823">
    <property type="entry name" value="DUF112_TM"/>
</dbReference>
<evidence type="ECO:0000256" key="1">
    <source>
        <dbReference type="SAM" id="Phobius"/>
    </source>
</evidence>
<feature type="transmembrane region" description="Helical" evidence="1">
    <location>
        <begin position="575"/>
        <end position="603"/>
    </location>
</feature>
<sequence length="644" mass="68143">MLEHALTALDALFDPLRLAALFAGMIVGMVFGMLPGLGGVAAVSILLPFIYYLDDYSGLAMLLGAVSVVYTSDTITSVLLGAPGSPASAPTAIEGHALAKQGQAARALGVGFLASMVGGLVGALILFLAIPIAGPIVLMLSTPELFMFALVGLFFASSMIGKDLAKGLAAACLGVLLGVVGPAQAAADFRFTFGQVYLLDGFSLTIVALGLFGVAEVISMLAAGGGISHERMEVVRWGEGFRDFWRNKWLVLRAAFIGVLGGFVPAVGASASTWVAYGHAIRSTKDKSKFGKGEIRGIAASEGANNATVISDLVPTVLFSVPGGPAAAIFLGALFSFGYYPGPRMINQNPDLMFLIVWSVALTSVVGAALCFAITPALARLTRIPFAIIAAPLVLIMVIGAYQSTSTMGDIFMLFTLGALGWLMKHGGWPRAPALVGFVLSGPMEQYFWLTNQIHGWSWLTRPGVLLIASVIVIPLILSTIRWLRTRRTPGEEGPGDEDATPPESNRGIALVLAVTCSAMFSYALWEMFSFNPASRLMPSLAIVPGLPLALWLVIRGVREYENDFARDAGELTVLAVLIGYTIAVWAIGLSIPTVALIAYMLLYRARMRPWTAAIYGMFVFGIVRILFDLLRGDAPVGALIALS</sequence>
<protein>
    <submittedName>
        <fullName evidence="3">Tripartite tricarboxylate transporter permease</fullName>
    </submittedName>
</protein>
<comment type="caution">
    <text evidence="3">The sequence shown here is derived from an EMBL/GenBank/DDBJ whole genome shotgun (WGS) entry which is preliminary data.</text>
</comment>
<feature type="transmembrane region" description="Helical" evidence="1">
    <location>
        <begin position="206"/>
        <end position="229"/>
    </location>
</feature>
<reference evidence="4" key="1">
    <citation type="journal article" date="2019" name="Int. J. Syst. Evol. Microbiol.">
        <title>The Global Catalogue of Microorganisms (GCM) 10K type strain sequencing project: providing services to taxonomists for standard genome sequencing and annotation.</title>
        <authorList>
            <consortium name="The Broad Institute Genomics Platform"/>
            <consortium name="The Broad Institute Genome Sequencing Center for Infectious Disease"/>
            <person name="Wu L."/>
            <person name="Ma J."/>
        </authorList>
    </citation>
    <scope>NUCLEOTIDE SEQUENCE [LARGE SCALE GENOMIC DNA]</scope>
    <source>
        <strain evidence="4">CCUG 60524</strain>
    </source>
</reference>
<gene>
    <name evidence="3" type="ORF">ACFQ2S_01165</name>
</gene>
<feature type="transmembrane region" description="Helical" evidence="1">
    <location>
        <begin position="434"/>
        <end position="452"/>
    </location>
</feature>
<keyword evidence="4" id="KW-1185">Reference proteome</keyword>
<organism evidence="3 4">
    <name type="scientific">Tropicimonas aquimaris</name>
    <dbReference type="NCBI Taxonomy" id="914152"/>
    <lineage>
        <taxon>Bacteria</taxon>
        <taxon>Pseudomonadati</taxon>
        <taxon>Pseudomonadota</taxon>
        <taxon>Alphaproteobacteria</taxon>
        <taxon>Rhodobacterales</taxon>
        <taxon>Roseobacteraceae</taxon>
        <taxon>Tropicimonas</taxon>
    </lineage>
</organism>
<proteinExistence type="predicted"/>
<keyword evidence="1" id="KW-1133">Transmembrane helix</keyword>
<evidence type="ECO:0000313" key="4">
    <source>
        <dbReference type="Proteomes" id="UP001597108"/>
    </source>
</evidence>
<evidence type="ECO:0000313" key="3">
    <source>
        <dbReference type="EMBL" id="MFD0978251.1"/>
    </source>
</evidence>
<feature type="transmembrane region" description="Helical" evidence="1">
    <location>
        <begin position="610"/>
        <end position="628"/>
    </location>
</feature>
<feature type="transmembrane region" description="Helical" evidence="1">
    <location>
        <begin position="107"/>
        <end position="130"/>
    </location>
</feature>
<dbReference type="RefSeq" id="WP_386072032.1">
    <property type="nucleotide sequence ID" value="NZ_JBHTJT010000004.1"/>
</dbReference>
<feature type="transmembrane region" description="Helical" evidence="1">
    <location>
        <begin position="384"/>
        <end position="402"/>
    </location>
</feature>
<feature type="transmembrane region" description="Helical" evidence="1">
    <location>
        <begin position="136"/>
        <end position="156"/>
    </location>
</feature>
<feature type="transmembrane region" description="Helical" evidence="1">
    <location>
        <begin position="20"/>
        <end position="53"/>
    </location>
</feature>
<feature type="transmembrane region" description="Helical" evidence="1">
    <location>
        <begin position="317"/>
        <end position="340"/>
    </location>
</feature>
<dbReference type="PANTHER" id="PTHR35342">
    <property type="entry name" value="TRICARBOXYLIC TRANSPORT PROTEIN"/>
    <property type="match status" value="1"/>
</dbReference>
<dbReference type="PANTHER" id="PTHR35342:SF5">
    <property type="entry name" value="TRICARBOXYLIC TRANSPORT PROTEIN"/>
    <property type="match status" value="1"/>
</dbReference>
<feature type="transmembrane region" description="Helical" evidence="1">
    <location>
        <begin position="168"/>
        <end position="186"/>
    </location>
</feature>
<name>A0ABW3IJH4_9RHOB</name>